<evidence type="ECO:0000313" key="2">
    <source>
        <dbReference type="Proteomes" id="UP000183557"/>
    </source>
</evidence>
<gene>
    <name evidence="1" type="ORF">SAMN04487936_10561</name>
</gene>
<keyword evidence="2" id="KW-1185">Reference proteome</keyword>
<name>A0A1I3V022_HALDA</name>
<dbReference type="SUPFAM" id="SSF47789">
    <property type="entry name" value="C-terminal domain of RNA polymerase alpha subunit"/>
    <property type="match status" value="1"/>
</dbReference>
<dbReference type="Gene3D" id="1.10.150.20">
    <property type="entry name" value="5' to 3' exonuclease, C-terminal subdomain"/>
    <property type="match status" value="1"/>
</dbReference>
<accession>A0A1I3V022</accession>
<dbReference type="Proteomes" id="UP000183557">
    <property type="component" value="Unassembled WGS sequence"/>
</dbReference>
<sequence>MTQKIQRICDKGHKYYKSSDCPTCPICENARKPESGFLSLLSAPARRALENNGITSLKSLSTYSEKEILTFHGMGPASLPKLKAALNEKGLSFKK</sequence>
<dbReference type="AlphaFoldDB" id="A0A1I3V022"/>
<dbReference type="EMBL" id="FOSB01000005">
    <property type="protein sequence ID" value="SFJ88273.1"/>
    <property type="molecule type" value="Genomic_DNA"/>
</dbReference>
<dbReference type="NCBIfam" id="NF005841">
    <property type="entry name" value="PRK07758.1"/>
    <property type="match status" value="1"/>
</dbReference>
<proteinExistence type="predicted"/>
<protein>
    <recommendedName>
        <fullName evidence="3">RNA polymerase, alpha chain C terminal domain</fullName>
    </recommendedName>
</protein>
<evidence type="ECO:0008006" key="3">
    <source>
        <dbReference type="Google" id="ProtNLM"/>
    </source>
</evidence>
<organism evidence="1 2">
    <name type="scientific">Halobacillus dabanensis</name>
    <dbReference type="NCBI Taxonomy" id="240302"/>
    <lineage>
        <taxon>Bacteria</taxon>
        <taxon>Bacillati</taxon>
        <taxon>Bacillota</taxon>
        <taxon>Bacilli</taxon>
        <taxon>Bacillales</taxon>
        <taxon>Bacillaceae</taxon>
        <taxon>Halobacillus</taxon>
    </lineage>
</organism>
<reference evidence="2" key="1">
    <citation type="submission" date="2016-10" db="EMBL/GenBank/DDBJ databases">
        <authorList>
            <person name="Varghese N."/>
            <person name="Submissions S."/>
        </authorList>
    </citation>
    <scope>NUCLEOTIDE SEQUENCE [LARGE SCALE GENOMIC DNA]</scope>
    <source>
        <strain evidence="2">CGMCC 1.3704</strain>
    </source>
</reference>
<evidence type="ECO:0000313" key="1">
    <source>
        <dbReference type="EMBL" id="SFJ88273.1"/>
    </source>
</evidence>